<reference evidence="1" key="1">
    <citation type="journal article" date="2014" name="Front. Microbiol.">
        <title>High frequency of phylogenetically diverse reductive dehalogenase-homologous genes in deep subseafloor sedimentary metagenomes.</title>
        <authorList>
            <person name="Kawai M."/>
            <person name="Futagami T."/>
            <person name="Toyoda A."/>
            <person name="Takaki Y."/>
            <person name="Nishi S."/>
            <person name="Hori S."/>
            <person name="Arai W."/>
            <person name="Tsubouchi T."/>
            <person name="Morono Y."/>
            <person name="Uchiyama I."/>
            <person name="Ito T."/>
            <person name="Fujiyama A."/>
            <person name="Inagaki F."/>
            <person name="Takami H."/>
        </authorList>
    </citation>
    <scope>NUCLEOTIDE SEQUENCE</scope>
    <source>
        <strain evidence="1">Expedition CK06-06</strain>
    </source>
</reference>
<name>X1IF99_9ZZZZ</name>
<organism evidence="1">
    <name type="scientific">marine sediment metagenome</name>
    <dbReference type="NCBI Taxonomy" id="412755"/>
    <lineage>
        <taxon>unclassified sequences</taxon>
        <taxon>metagenomes</taxon>
        <taxon>ecological metagenomes</taxon>
    </lineage>
</organism>
<gene>
    <name evidence="1" type="ORF">S03H2_59285</name>
</gene>
<sequence>MPYAKMEDVPKALRAAGLTLSQANIWARYFDEAE</sequence>
<protein>
    <submittedName>
        <fullName evidence="1">Uncharacterized protein</fullName>
    </submittedName>
</protein>
<accession>X1IF99</accession>
<feature type="non-terminal residue" evidence="1">
    <location>
        <position position="34"/>
    </location>
</feature>
<proteinExistence type="predicted"/>
<evidence type="ECO:0000313" key="1">
    <source>
        <dbReference type="EMBL" id="GAH81066.1"/>
    </source>
</evidence>
<dbReference type="EMBL" id="BARU01038114">
    <property type="protein sequence ID" value="GAH81066.1"/>
    <property type="molecule type" value="Genomic_DNA"/>
</dbReference>
<comment type="caution">
    <text evidence="1">The sequence shown here is derived from an EMBL/GenBank/DDBJ whole genome shotgun (WGS) entry which is preliminary data.</text>
</comment>
<dbReference type="AlphaFoldDB" id="X1IF99"/>